<evidence type="ECO:0000313" key="3">
    <source>
        <dbReference type="EMBL" id="MFD0988427.1"/>
    </source>
</evidence>
<dbReference type="RefSeq" id="WP_379091488.1">
    <property type="nucleotide sequence ID" value="NZ_JBHTJO010000002.1"/>
</dbReference>
<feature type="signal peptide" evidence="1">
    <location>
        <begin position="1"/>
        <end position="28"/>
    </location>
</feature>
<dbReference type="GO" id="GO:0016491">
    <property type="term" value="F:oxidoreductase activity"/>
    <property type="evidence" value="ECO:0007669"/>
    <property type="project" value="UniProtKB-KW"/>
</dbReference>
<dbReference type="InterPro" id="IPR011042">
    <property type="entry name" value="6-blade_b-propeller_TolB-like"/>
</dbReference>
<name>A0ABW3JG60_9HYPH</name>
<reference evidence="4" key="1">
    <citation type="journal article" date="2019" name="Int. J. Syst. Evol. Microbiol.">
        <title>The Global Catalogue of Microorganisms (GCM) 10K type strain sequencing project: providing services to taxonomists for standard genome sequencing and annotation.</title>
        <authorList>
            <consortium name="The Broad Institute Genomics Platform"/>
            <consortium name="The Broad Institute Genome Sequencing Center for Infectious Disease"/>
            <person name="Wu L."/>
            <person name="Ma J."/>
        </authorList>
    </citation>
    <scope>NUCLEOTIDE SEQUENCE [LARGE SCALE GENOMIC DNA]</scope>
    <source>
        <strain evidence="4">CCUG 61697</strain>
    </source>
</reference>
<dbReference type="InterPro" id="IPR011041">
    <property type="entry name" value="Quinoprot_gluc/sorb_DH_b-prop"/>
</dbReference>
<dbReference type="InterPro" id="IPR012938">
    <property type="entry name" value="Glc/Sorbosone_DH"/>
</dbReference>
<dbReference type="Gene3D" id="2.120.10.30">
    <property type="entry name" value="TolB, C-terminal domain"/>
    <property type="match status" value="1"/>
</dbReference>
<dbReference type="PANTHER" id="PTHR19328">
    <property type="entry name" value="HEDGEHOG-INTERACTING PROTEIN"/>
    <property type="match status" value="1"/>
</dbReference>
<dbReference type="PANTHER" id="PTHR19328:SF75">
    <property type="entry name" value="ALDOSE SUGAR DEHYDROGENASE YLII"/>
    <property type="match status" value="1"/>
</dbReference>
<sequence>MSLKPVHFAGALSALLLPSLLASQPALALNDTVESEAGPIAVETIAELDSPWGFAFLPDGEILVTEKDGNLVKVSKDGTVSDPIEGVPEVWANGQGGLLDVALDPDFADNSLVYLTYAEADNDGKAGTAAARGTLKDGKLTDVEVIFRQKPKVEGPNHFGSRLAFSPNGKLFVTTGERFKFDPAQDLKTHLGKVIRINKDGSVPEDNPFVADDKALPEIWSYGHRNVQGADIKPDSGELWTLEFGPKGGDELNKPEAGKNYGWPVVSWGNNYDGSKIPNPPTHPEFADAVKHWTPVISGSGMTFYTGEEFPEWDGNALLSGLSSTSITRLTFDGDEVTGEEQLDMGARIRDVGQGPDGALWAITDGTDGKLIRLTKAENNEG</sequence>
<keyword evidence="3" id="KW-0560">Oxidoreductase</keyword>
<feature type="domain" description="Glucose/Sorbosone dehydrogenase" evidence="2">
    <location>
        <begin position="48"/>
        <end position="373"/>
    </location>
</feature>
<feature type="chain" id="PRO_5045850945" evidence="1">
    <location>
        <begin position="29"/>
        <end position="382"/>
    </location>
</feature>
<gene>
    <name evidence="3" type="ORF">ACFQ2F_15110</name>
</gene>
<organism evidence="3 4">
    <name type="scientific">Methyloligella solikamskensis</name>
    <dbReference type="NCBI Taxonomy" id="1177756"/>
    <lineage>
        <taxon>Bacteria</taxon>
        <taxon>Pseudomonadati</taxon>
        <taxon>Pseudomonadota</taxon>
        <taxon>Alphaproteobacteria</taxon>
        <taxon>Hyphomicrobiales</taxon>
        <taxon>Hyphomicrobiaceae</taxon>
        <taxon>Methyloligella</taxon>
    </lineage>
</organism>
<evidence type="ECO:0000256" key="1">
    <source>
        <dbReference type="SAM" id="SignalP"/>
    </source>
</evidence>
<keyword evidence="1" id="KW-0732">Signal</keyword>
<evidence type="ECO:0000259" key="2">
    <source>
        <dbReference type="Pfam" id="PF07995"/>
    </source>
</evidence>
<dbReference type="Proteomes" id="UP001597102">
    <property type="component" value="Unassembled WGS sequence"/>
</dbReference>
<proteinExistence type="predicted"/>
<comment type="caution">
    <text evidence="3">The sequence shown here is derived from an EMBL/GenBank/DDBJ whole genome shotgun (WGS) entry which is preliminary data.</text>
</comment>
<dbReference type="EC" id="1.1.5.-" evidence="3"/>
<keyword evidence="4" id="KW-1185">Reference proteome</keyword>
<accession>A0ABW3JG60</accession>
<protein>
    <submittedName>
        <fullName evidence="3">PQQ-dependent sugar dehydrogenase</fullName>
        <ecNumber evidence="3">1.1.5.-</ecNumber>
    </submittedName>
</protein>
<evidence type="ECO:0000313" key="4">
    <source>
        <dbReference type="Proteomes" id="UP001597102"/>
    </source>
</evidence>
<dbReference type="Pfam" id="PF07995">
    <property type="entry name" value="GSDH"/>
    <property type="match status" value="1"/>
</dbReference>
<dbReference type="SUPFAM" id="SSF50952">
    <property type="entry name" value="Soluble quinoprotein glucose dehydrogenase"/>
    <property type="match status" value="1"/>
</dbReference>
<dbReference type="EMBL" id="JBHTJO010000002">
    <property type="protein sequence ID" value="MFD0988427.1"/>
    <property type="molecule type" value="Genomic_DNA"/>
</dbReference>